<organism evidence="2 3">
    <name type="scientific">Cnephaeus nilssonii</name>
    <name type="common">Northern bat</name>
    <name type="synonym">Eptesicus nilssonii</name>
    <dbReference type="NCBI Taxonomy" id="3371016"/>
    <lineage>
        <taxon>Eukaryota</taxon>
        <taxon>Metazoa</taxon>
        <taxon>Chordata</taxon>
        <taxon>Craniata</taxon>
        <taxon>Vertebrata</taxon>
        <taxon>Euteleostomi</taxon>
        <taxon>Mammalia</taxon>
        <taxon>Eutheria</taxon>
        <taxon>Laurasiatheria</taxon>
        <taxon>Chiroptera</taxon>
        <taxon>Yangochiroptera</taxon>
        <taxon>Vespertilionidae</taxon>
        <taxon>Cnephaeus</taxon>
    </lineage>
</organism>
<feature type="non-terminal residue" evidence="2">
    <location>
        <position position="185"/>
    </location>
</feature>
<dbReference type="AlphaFoldDB" id="A0AA40HWF0"/>
<feature type="transmembrane region" description="Helical" evidence="1">
    <location>
        <begin position="29"/>
        <end position="49"/>
    </location>
</feature>
<sequence length="185" mass="20491">MGKHENVFPPEEIMQISNKGDMKTFLRKVVLSLLLGQVSGMLSFTGNIFKKDGLLEHIISFIPHLLGIVVFLVGRRLGNTQNKGFKFSQALAIWSYTNFFMVIAVSLLTYLFLLVDDLLVVDPNNCGLLSSPLLPNVQILDPRMEVPECVDLALLLLQPPFTLGILRIKLCLGCPKTSHLSLAAV</sequence>
<dbReference type="Proteomes" id="UP001177744">
    <property type="component" value="Unassembled WGS sequence"/>
</dbReference>
<protein>
    <submittedName>
        <fullName evidence="2">Uncharacterized protein</fullName>
    </submittedName>
</protein>
<comment type="caution">
    <text evidence="2">The sequence shown here is derived from an EMBL/GenBank/DDBJ whole genome shotgun (WGS) entry which is preliminary data.</text>
</comment>
<keyword evidence="1" id="KW-0472">Membrane</keyword>
<accession>A0AA40HWF0</accession>
<name>A0AA40HWF0_CNENI</name>
<evidence type="ECO:0000256" key="1">
    <source>
        <dbReference type="SAM" id="Phobius"/>
    </source>
</evidence>
<gene>
    <name evidence="2" type="ORF">QTO34_019283</name>
</gene>
<proteinExistence type="predicted"/>
<feature type="transmembrane region" description="Helical" evidence="1">
    <location>
        <begin position="93"/>
        <end position="115"/>
    </location>
</feature>
<reference evidence="2" key="1">
    <citation type="submission" date="2023-06" db="EMBL/GenBank/DDBJ databases">
        <title>Reference genome for the Northern bat (Eptesicus nilssonii), a most northern bat species.</title>
        <authorList>
            <person name="Laine V.N."/>
            <person name="Pulliainen A.T."/>
            <person name="Lilley T.M."/>
        </authorList>
    </citation>
    <scope>NUCLEOTIDE SEQUENCE</scope>
    <source>
        <strain evidence="2">BLF_Eptnil</strain>
        <tissue evidence="2">Kidney</tissue>
    </source>
</reference>
<feature type="transmembrane region" description="Helical" evidence="1">
    <location>
        <begin position="55"/>
        <end position="73"/>
    </location>
</feature>
<evidence type="ECO:0000313" key="2">
    <source>
        <dbReference type="EMBL" id="KAK1338629.1"/>
    </source>
</evidence>
<keyword evidence="1" id="KW-1133">Transmembrane helix</keyword>
<evidence type="ECO:0000313" key="3">
    <source>
        <dbReference type="Proteomes" id="UP001177744"/>
    </source>
</evidence>
<keyword evidence="3" id="KW-1185">Reference proteome</keyword>
<dbReference type="EMBL" id="JAULJE010000009">
    <property type="protein sequence ID" value="KAK1338629.1"/>
    <property type="molecule type" value="Genomic_DNA"/>
</dbReference>
<keyword evidence="1" id="KW-0812">Transmembrane</keyword>